<dbReference type="RefSeq" id="WP_386806020.1">
    <property type="nucleotide sequence ID" value="NZ_JBHTMU010000050.1"/>
</dbReference>
<dbReference type="SUPFAM" id="SSF111369">
    <property type="entry name" value="HlyD-like secretion proteins"/>
    <property type="match status" value="1"/>
</dbReference>
<dbReference type="Gene3D" id="1.10.287.470">
    <property type="entry name" value="Helix hairpin bin"/>
    <property type="match status" value="1"/>
</dbReference>
<feature type="coiled-coil region" evidence="4">
    <location>
        <begin position="124"/>
        <end position="151"/>
    </location>
</feature>
<gene>
    <name evidence="8" type="ORF">ACFQ4E_18560</name>
</gene>
<feature type="domain" description="CusB-like beta-barrel" evidence="6">
    <location>
        <begin position="224"/>
        <end position="296"/>
    </location>
</feature>
<dbReference type="EMBL" id="JBHTMU010000050">
    <property type="protein sequence ID" value="MFD1344439.1"/>
    <property type="molecule type" value="Genomic_DNA"/>
</dbReference>
<organism evidence="8 9">
    <name type="scientific">Litorisediminicola beolgyonensis</name>
    <dbReference type="NCBI Taxonomy" id="1173614"/>
    <lineage>
        <taxon>Bacteria</taxon>
        <taxon>Pseudomonadati</taxon>
        <taxon>Pseudomonadota</taxon>
        <taxon>Alphaproteobacteria</taxon>
        <taxon>Rhodobacterales</taxon>
        <taxon>Paracoccaceae</taxon>
        <taxon>Litorisediminicola</taxon>
    </lineage>
</organism>
<proteinExistence type="inferred from homology"/>
<comment type="subcellular location">
    <subcellularLocation>
        <location evidence="1">Cell envelope</location>
    </subcellularLocation>
</comment>
<sequence>MMRHASQLLLSLAAVAVALFVWITYVPSAAAFLDRIGVAEMLGIEVAAAESSGGRGGFGGRGPARVVTAEVVEAETNDVVEAIGDGRALRTALLRAEVSGEVTEVATELGGTVAEGDVLLRLDAAAQRIALERAQLMLEDASDEAQRLTRLQGTGAVTEVREREAQLALRTAELALREAQYELDRRSVRAPFAGRVGLIDVEIGDLLSAQEEVATLVDRSEILVEFRVPARVVGRVSPGMTLEARPLGLPDEVLSGTIRAVDSLVDRTSRTLRVQGRLPNDNDALRSGMAFVVTLRFPGETLVAVDPLAVQWASEGSYVWAVRDGKAERVFVTIRQRDADRVLVEGELAPGETVVIEGVQTLRPGAEVELAPEKSAALPSPAPRHL</sequence>
<dbReference type="Pfam" id="PF25917">
    <property type="entry name" value="BSH_RND"/>
    <property type="match status" value="1"/>
</dbReference>
<feature type="domain" description="Multidrug resistance protein MdtA-like barrel-sandwich hybrid" evidence="5">
    <location>
        <begin position="90"/>
        <end position="217"/>
    </location>
</feature>
<evidence type="ECO:0000259" key="6">
    <source>
        <dbReference type="Pfam" id="PF25954"/>
    </source>
</evidence>
<dbReference type="Pfam" id="PF25967">
    <property type="entry name" value="RND-MFP_C"/>
    <property type="match status" value="1"/>
</dbReference>
<evidence type="ECO:0000313" key="8">
    <source>
        <dbReference type="EMBL" id="MFD1344439.1"/>
    </source>
</evidence>
<feature type="domain" description="Multidrug resistance protein MdtA-like C-terminal permuted SH3" evidence="7">
    <location>
        <begin position="309"/>
        <end position="361"/>
    </location>
</feature>
<dbReference type="Proteomes" id="UP001597135">
    <property type="component" value="Unassembled WGS sequence"/>
</dbReference>
<comment type="similarity">
    <text evidence="2">Belongs to the membrane fusion protein (MFP) (TC 8.A.1) family.</text>
</comment>
<reference evidence="9" key="1">
    <citation type="journal article" date="2019" name="Int. J. Syst. Evol. Microbiol.">
        <title>The Global Catalogue of Microorganisms (GCM) 10K type strain sequencing project: providing services to taxonomists for standard genome sequencing and annotation.</title>
        <authorList>
            <consortium name="The Broad Institute Genomics Platform"/>
            <consortium name="The Broad Institute Genome Sequencing Center for Infectious Disease"/>
            <person name="Wu L."/>
            <person name="Ma J."/>
        </authorList>
    </citation>
    <scope>NUCLEOTIDE SEQUENCE [LARGE SCALE GENOMIC DNA]</scope>
    <source>
        <strain evidence="9">CCUG 62953</strain>
    </source>
</reference>
<accession>A0ABW3ZN12</accession>
<dbReference type="Gene3D" id="2.40.420.20">
    <property type="match status" value="1"/>
</dbReference>
<keyword evidence="4" id="KW-0175">Coiled coil</keyword>
<dbReference type="NCBIfam" id="TIGR01730">
    <property type="entry name" value="RND_mfp"/>
    <property type="match status" value="1"/>
</dbReference>
<dbReference type="Pfam" id="PF25954">
    <property type="entry name" value="Beta-barrel_RND_2"/>
    <property type="match status" value="1"/>
</dbReference>
<dbReference type="InterPro" id="IPR058625">
    <property type="entry name" value="MdtA-like_BSH"/>
</dbReference>
<dbReference type="PANTHER" id="PTHR30469">
    <property type="entry name" value="MULTIDRUG RESISTANCE PROTEIN MDTA"/>
    <property type="match status" value="1"/>
</dbReference>
<dbReference type="InterPro" id="IPR058627">
    <property type="entry name" value="MdtA-like_C"/>
</dbReference>
<evidence type="ECO:0000256" key="1">
    <source>
        <dbReference type="ARBA" id="ARBA00004196"/>
    </source>
</evidence>
<dbReference type="Gene3D" id="2.40.30.170">
    <property type="match status" value="1"/>
</dbReference>
<dbReference type="PANTHER" id="PTHR30469:SF11">
    <property type="entry name" value="BLL4320 PROTEIN"/>
    <property type="match status" value="1"/>
</dbReference>
<keyword evidence="9" id="KW-1185">Reference proteome</keyword>
<evidence type="ECO:0000256" key="2">
    <source>
        <dbReference type="ARBA" id="ARBA00009477"/>
    </source>
</evidence>
<comment type="caution">
    <text evidence="8">The sequence shown here is derived from an EMBL/GenBank/DDBJ whole genome shotgun (WGS) entry which is preliminary data.</text>
</comment>
<evidence type="ECO:0000256" key="4">
    <source>
        <dbReference type="SAM" id="Coils"/>
    </source>
</evidence>
<dbReference type="Gene3D" id="2.40.50.100">
    <property type="match status" value="1"/>
</dbReference>
<keyword evidence="3" id="KW-0813">Transport</keyword>
<evidence type="ECO:0000259" key="7">
    <source>
        <dbReference type="Pfam" id="PF25967"/>
    </source>
</evidence>
<dbReference type="InterPro" id="IPR006143">
    <property type="entry name" value="RND_pump_MFP"/>
</dbReference>
<evidence type="ECO:0000313" key="9">
    <source>
        <dbReference type="Proteomes" id="UP001597135"/>
    </source>
</evidence>
<evidence type="ECO:0000259" key="5">
    <source>
        <dbReference type="Pfam" id="PF25917"/>
    </source>
</evidence>
<evidence type="ECO:0000256" key="3">
    <source>
        <dbReference type="ARBA" id="ARBA00022448"/>
    </source>
</evidence>
<name>A0ABW3ZN12_9RHOB</name>
<dbReference type="InterPro" id="IPR058792">
    <property type="entry name" value="Beta-barrel_RND_2"/>
</dbReference>
<protein>
    <submittedName>
        <fullName evidence="8">Efflux RND transporter periplasmic adaptor subunit</fullName>
    </submittedName>
</protein>